<keyword evidence="2" id="KW-1185">Reference proteome</keyword>
<name>A0ACC0C9W7_CATRO</name>
<proteinExistence type="predicted"/>
<gene>
    <name evidence="1" type="ORF">M9H77_02905</name>
</gene>
<reference evidence="2" key="1">
    <citation type="journal article" date="2023" name="Nat. Plants">
        <title>Single-cell RNA sequencing provides a high-resolution roadmap for understanding the multicellular compartmentation of specialized metabolism.</title>
        <authorList>
            <person name="Sun S."/>
            <person name="Shen X."/>
            <person name="Li Y."/>
            <person name="Li Y."/>
            <person name="Wang S."/>
            <person name="Li R."/>
            <person name="Zhang H."/>
            <person name="Shen G."/>
            <person name="Guo B."/>
            <person name="Wei J."/>
            <person name="Xu J."/>
            <person name="St-Pierre B."/>
            <person name="Chen S."/>
            <person name="Sun C."/>
        </authorList>
    </citation>
    <scope>NUCLEOTIDE SEQUENCE [LARGE SCALE GENOMIC DNA]</scope>
</reference>
<organism evidence="1 2">
    <name type="scientific">Catharanthus roseus</name>
    <name type="common">Madagascar periwinkle</name>
    <name type="synonym">Vinca rosea</name>
    <dbReference type="NCBI Taxonomy" id="4058"/>
    <lineage>
        <taxon>Eukaryota</taxon>
        <taxon>Viridiplantae</taxon>
        <taxon>Streptophyta</taxon>
        <taxon>Embryophyta</taxon>
        <taxon>Tracheophyta</taxon>
        <taxon>Spermatophyta</taxon>
        <taxon>Magnoliopsida</taxon>
        <taxon>eudicotyledons</taxon>
        <taxon>Gunneridae</taxon>
        <taxon>Pentapetalae</taxon>
        <taxon>asterids</taxon>
        <taxon>lamiids</taxon>
        <taxon>Gentianales</taxon>
        <taxon>Apocynaceae</taxon>
        <taxon>Rauvolfioideae</taxon>
        <taxon>Vinceae</taxon>
        <taxon>Catharanthinae</taxon>
        <taxon>Catharanthus</taxon>
    </lineage>
</organism>
<accession>A0ACC0C9W7</accession>
<protein>
    <submittedName>
        <fullName evidence="1">Uncharacterized protein</fullName>
    </submittedName>
</protein>
<comment type="caution">
    <text evidence="1">The sequence shown here is derived from an EMBL/GenBank/DDBJ whole genome shotgun (WGS) entry which is preliminary data.</text>
</comment>
<dbReference type="Proteomes" id="UP001060085">
    <property type="component" value="Linkage Group LG01"/>
</dbReference>
<evidence type="ECO:0000313" key="1">
    <source>
        <dbReference type="EMBL" id="KAI5681677.1"/>
    </source>
</evidence>
<dbReference type="EMBL" id="CM044701">
    <property type="protein sequence ID" value="KAI5681677.1"/>
    <property type="molecule type" value="Genomic_DNA"/>
</dbReference>
<evidence type="ECO:0000313" key="2">
    <source>
        <dbReference type="Proteomes" id="UP001060085"/>
    </source>
</evidence>
<sequence length="279" mass="32802">MARRREEEHQGKIAVFEKIIQNLYWQVIGAQEGAFRGTKTLLFSRMQVEEAKRASSEGFEASRQKEVKDTPTVDGKSTLTSHVRFYPWGEVIDLPPKGMNNYRREYNEYHEGYDHGAHTLQGHNIGAYRRDDCDGRWRISPTCLHHNIIEWKETYQGVRRPRGKCWRKTNLILWRFGNEFFFKPISLLPCVFLQRIKIVPRIKWLLCDFGCIDPINVSNFNHFLCLFEGIDWRTNPFKSGVDSMTQDAQETVELLQGPVTRPLALQLVLKERRRSTKER</sequence>